<dbReference type="GO" id="GO:0046654">
    <property type="term" value="P:tetrahydrofolate biosynthetic process"/>
    <property type="evidence" value="ECO:0007669"/>
    <property type="project" value="UniProtKB-UniPathway"/>
</dbReference>
<dbReference type="PRINTS" id="PR00097">
    <property type="entry name" value="ANTSNTHASEII"/>
</dbReference>
<evidence type="ECO:0000259" key="15">
    <source>
        <dbReference type="Pfam" id="PF04715"/>
    </source>
</evidence>
<proteinExistence type="inferred from homology"/>
<evidence type="ECO:0000256" key="11">
    <source>
        <dbReference type="ARBA" id="ARBA00031904"/>
    </source>
</evidence>
<dbReference type="AlphaFoldDB" id="A0A507BNQ9"/>
<dbReference type="PANTHER" id="PTHR11236">
    <property type="entry name" value="AMINOBENZOATE/ANTHRANILATE SYNTHASE"/>
    <property type="match status" value="1"/>
</dbReference>
<evidence type="ECO:0000256" key="8">
    <source>
        <dbReference type="ARBA" id="ARBA00022909"/>
    </source>
</evidence>
<feature type="domain" description="Chorismate-utilising enzyme C-terminal" evidence="14">
    <location>
        <begin position="477"/>
        <end position="741"/>
    </location>
</feature>
<comment type="caution">
    <text evidence="16">The sequence shown here is derived from an EMBL/GenBank/DDBJ whole genome shotgun (WGS) entry which is preliminary data.</text>
</comment>
<dbReference type="GO" id="GO:0000162">
    <property type="term" value="P:L-tryptophan biosynthetic process"/>
    <property type="evidence" value="ECO:0007669"/>
    <property type="project" value="TreeGrafter"/>
</dbReference>
<name>A0A507BNQ9_9FUNG</name>
<dbReference type="CDD" id="cd01743">
    <property type="entry name" value="GATase1_Anthranilate_Synthase"/>
    <property type="match status" value="1"/>
</dbReference>
<dbReference type="InterPro" id="IPR017926">
    <property type="entry name" value="GATASE"/>
</dbReference>
<dbReference type="Pfam" id="PF00117">
    <property type="entry name" value="GATase"/>
    <property type="match status" value="1"/>
</dbReference>
<dbReference type="InterPro" id="IPR019999">
    <property type="entry name" value="Anth_synth_I-like"/>
</dbReference>
<dbReference type="Pfam" id="PF04715">
    <property type="entry name" value="Anth_synt_I_N"/>
    <property type="match status" value="1"/>
</dbReference>
<reference evidence="16 17" key="1">
    <citation type="journal article" date="2019" name="Sci. Rep.">
        <title>Comparative genomics of chytrid fungi reveal insights into the obligate biotrophic and pathogenic lifestyle of Synchytrium endobioticum.</title>
        <authorList>
            <person name="van de Vossenberg B.T.L.H."/>
            <person name="Warris S."/>
            <person name="Nguyen H.D.T."/>
            <person name="van Gent-Pelzer M.P.E."/>
            <person name="Joly D.L."/>
            <person name="van de Geest H.C."/>
            <person name="Bonants P.J.M."/>
            <person name="Smith D.S."/>
            <person name="Levesque C.A."/>
            <person name="van der Lee T.A.J."/>
        </authorList>
    </citation>
    <scope>NUCLEOTIDE SEQUENCE [LARGE SCALE GENOMIC DNA]</scope>
    <source>
        <strain evidence="16 17">JEL517</strain>
    </source>
</reference>
<organism evidence="16 17">
    <name type="scientific">Synchytrium microbalum</name>
    <dbReference type="NCBI Taxonomy" id="1806994"/>
    <lineage>
        <taxon>Eukaryota</taxon>
        <taxon>Fungi</taxon>
        <taxon>Fungi incertae sedis</taxon>
        <taxon>Chytridiomycota</taxon>
        <taxon>Chytridiomycota incertae sedis</taxon>
        <taxon>Chytridiomycetes</taxon>
        <taxon>Synchytriales</taxon>
        <taxon>Synchytriaceae</taxon>
        <taxon>Synchytrium</taxon>
    </lineage>
</organism>
<evidence type="ECO:0000256" key="4">
    <source>
        <dbReference type="ARBA" id="ARBA00011743"/>
    </source>
</evidence>
<dbReference type="InterPro" id="IPR005801">
    <property type="entry name" value="ADC_synthase"/>
</dbReference>
<dbReference type="GO" id="GO:0008153">
    <property type="term" value="P:4-aminobenzoate biosynthetic process"/>
    <property type="evidence" value="ECO:0007669"/>
    <property type="project" value="TreeGrafter"/>
</dbReference>
<dbReference type="GO" id="GO:0005737">
    <property type="term" value="C:cytoplasm"/>
    <property type="evidence" value="ECO:0007669"/>
    <property type="project" value="TreeGrafter"/>
</dbReference>
<evidence type="ECO:0000256" key="6">
    <source>
        <dbReference type="ARBA" id="ARBA00020654"/>
    </source>
</evidence>
<keyword evidence="17" id="KW-1185">Reference proteome</keyword>
<dbReference type="InterPro" id="IPR015890">
    <property type="entry name" value="Chorismate_C"/>
</dbReference>
<evidence type="ECO:0000259" key="13">
    <source>
        <dbReference type="Pfam" id="PF00117"/>
    </source>
</evidence>
<protein>
    <recommendedName>
        <fullName evidence="6">Anthranilate synthase component 2</fullName>
        <ecNumber evidence="5">2.6.1.85</ecNumber>
    </recommendedName>
    <alternativeName>
        <fullName evidence="12">Anthranilate synthase, glutamine amidotransferase component</fullName>
    </alternativeName>
    <alternativeName>
        <fullName evidence="10">Para-aminobenzoate synthase</fullName>
    </alternativeName>
    <alternativeName>
        <fullName evidence="11">p-aminobenzoic acid synthase</fullName>
    </alternativeName>
</protein>
<evidence type="ECO:0000313" key="17">
    <source>
        <dbReference type="Proteomes" id="UP000319731"/>
    </source>
</evidence>
<keyword evidence="7" id="KW-0808">Transferase</keyword>
<keyword evidence="9" id="KW-0315">Glutamine amidotransferase</keyword>
<dbReference type="NCBIfam" id="TIGR00566">
    <property type="entry name" value="trpG_papA"/>
    <property type="match status" value="1"/>
</dbReference>
<evidence type="ECO:0000256" key="5">
    <source>
        <dbReference type="ARBA" id="ARBA00013139"/>
    </source>
</evidence>
<dbReference type="PANTHER" id="PTHR11236:SF18">
    <property type="entry name" value="AMINODEOXYCHORISMATE SYNTHASE"/>
    <property type="match status" value="1"/>
</dbReference>
<dbReference type="NCBIfam" id="TIGR01823">
    <property type="entry name" value="PabB-fungal"/>
    <property type="match status" value="1"/>
</dbReference>
<dbReference type="PRINTS" id="PR00096">
    <property type="entry name" value="GATASE"/>
</dbReference>
<comment type="similarity">
    <text evidence="3">In the C-terminal section; belongs to the anthranilate synthase component I family.</text>
</comment>
<comment type="pathway">
    <text evidence="2">Cofactor biosynthesis; tetrahydrofolate biosynthesis; 4-aminobenzoate from chorismate: step 1/2.</text>
</comment>
<dbReference type="PROSITE" id="PS51273">
    <property type="entry name" value="GATASE_TYPE_1"/>
    <property type="match status" value="1"/>
</dbReference>
<dbReference type="RefSeq" id="XP_031022604.1">
    <property type="nucleotide sequence ID" value="XM_031171432.1"/>
</dbReference>
<dbReference type="Gene3D" id="3.60.120.10">
    <property type="entry name" value="Anthranilate synthase"/>
    <property type="match status" value="1"/>
</dbReference>
<comment type="catalytic activity">
    <reaction evidence="1">
        <text>chorismate + L-glutamine = 4-amino-4-deoxychorismate + L-glutamate</text>
        <dbReference type="Rhea" id="RHEA:11672"/>
        <dbReference type="ChEBI" id="CHEBI:29748"/>
        <dbReference type="ChEBI" id="CHEBI:29985"/>
        <dbReference type="ChEBI" id="CHEBI:58359"/>
        <dbReference type="ChEBI" id="CHEBI:58406"/>
        <dbReference type="EC" id="2.6.1.85"/>
    </reaction>
</comment>
<feature type="domain" description="Anthranilate synthase component I N-terminal" evidence="15">
    <location>
        <begin position="258"/>
        <end position="415"/>
    </location>
</feature>
<dbReference type="UniPathway" id="UPA00077">
    <property type="reaction ID" value="UER00149"/>
</dbReference>
<evidence type="ECO:0000256" key="9">
    <source>
        <dbReference type="ARBA" id="ARBA00022962"/>
    </source>
</evidence>
<dbReference type="EC" id="2.6.1.85" evidence="5"/>
<dbReference type="GO" id="GO:0046820">
    <property type="term" value="F:4-amino-4-deoxychorismate synthase activity"/>
    <property type="evidence" value="ECO:0007669"/>
    <property type="project" value="UniProtKB-EC"/>
</dbReference>
<dbReference type="Proteomes" id="UP000319731">
    <property type="component" value="Unassembled WGS sequence"/>
</dbReference>
<feature type="domain" description="Glutamine amidotransferase" evidence="13">
    <location>
        <begin position="13"/>
        <end position="204"/>
    </location>
</feature>
<dbReference type="Pfam" id="PF00425">
    <property type="entry name" value="Chorismate_bind"/>
    <property type="match status" value="1"/>
</dbReference>
<dbReference type="STRING" id="1806994.A0A507BNQ9"/>
<accession>A0A507BNQ9</accession>
<dbReference type="FunFam" id="3.40.50.880:FF:000003">
    <property type="entry name" value="Anthranilate synthase component II"/>
    <property type="match status" value="1"/>
</dbReference>
<dbReference type="SUPFAM" id="SSF52317">
    <property type="entry name" value="Class I glutamine amidotransferase-like"/>
    <property type="match status" value="1"/>
</dbReference>
<evidence type="ECO:0000259" key="14">
    <source>
        <dbReference type="Pfam" id="PF00425"/>
    </source>
</evidence>
<evidence type="ECO:0000313" key="16">
    <source>
        <dbReference type="EMBL" id="TPX31087.1"/>
    </source>
</evidence>
<dbReference type="SUPFAM" id="SSF56322">
    <property type="entry name" value="ADC synthase"/>
    <property type="match status" value="1"/>
</dbReference>
<evidence type="ECO:0000256" key="7">
    <source>
        <dbReference type="ARBA" id="ARBA00022679"/>
    </source>
</evidence>
<evidence type="ECO:0000256" key="1">
    <source>
        <dbReference type="ARBA" id="ARBA00001000"/>
    </source>
</evidence>
<dbReference type="InterPro" id="IPR029062">
    <property type="entry name" value="Class_I_gatase-like"/>
</dbReference>
<comment type="subunit">
    <text evidence="4">Tetramer of two components I and two components II.</text>
</comment>
<dbReference type="GeneID" id="42006729"/>
<evidence type="ECO:0000256" key="12">
    <source>
        <dbReference type="ARBA" id="ARBA00082672"/>
    </source>
</evidence>
<evidence type="ECO:0000256" key="3">
    <source>
        <dbReference type="ARBA" id="ARBA00005970"/>
    </source>
</evidence>
<evidence type="ECO:0000256" key="2">
    <source>
        <dbReference type="ARBA" id="ARBA00005009"/>
    </source>
</evidence>
<dbReference type="PRINTS" id="PR00099">
    <property type="entry name" value="CPSGATASE"/>
</dbReference>
<dbReference type="OrthoDB" id="64220at2759"/>
<dbReference type="InterPro" id="IPR010117">
    <property type="entry name" value="PabB_fungal"/>
</dbReference>
<sequence>MAVTSKGDGLRTLLIDNFDSYTFNLHQQLCNSGAQVVVIRNNVPWEQVRDNIFPHVDNVVISPGPGTPTVIGDFGCCHNVILHSNLPVLGVCLGHQGMATALGGKVCHAPEPMHGRKSLLHHNGMELFAGINNPFSVVRYHSLIVDEQALPSCLQVTAWTKPTAPNSKRIIMALKHKERPLWGVQFHPESICTDHGLDLISNFMNLTRSQLPITRTTSIPANVLDMTVIPSALAECIASPSQTRLVVRKIENVQIDSESVFKTLFANKPVSFWLDSARVEESLSRFSFMGSGDSERSFIVNYSILSRKVTTIQGGQCTYTQLDMTDTFFGYMARLVNQHSLCRQDTITIPQPFDIPFDLMCGFVGYFGYEMKTESLAEGRTTPFKSVSANPLPDAAFIFSDRLVVFDHIKNDAYIVMLENIPQSSLLVEKHTSLGNRVNSAWLDDTLRVLQSTASYTNGHAAAKRKRKRGMTLDHTRDEYIQAVSSSQSKIIDGESYEVCLTTRASIQLPKMDLSDLIHDTLAMHHHLRNVNPTPHASFINFGQGMIIVSASPEEFVTVDRDKWVQARPIKGTIKRDKVDPIRDAKLKVELEQSEKNIAENLMIVDLLRNDLNLICTPSSVCVPSLFKVESYASIHTMVSTIKGSLRPGLTAVDAVMKCFPPGSMTGAPKRRTVEILEDLEKSPRGVYSGALGYFSLTGEADFAVVIRTAIIHNQELSVGAGGAIVSLSSPTEEYDEMLLKLSSVLPSISHAFGIDGL</sequence>
<keyword evidence="8" id="KW-0289">Folate biosynthesis</keyword>
<gene>
    <name evidence="16" type="ORF">SmJEL517_g05506</name>
</gene>
<dbReference type="GO" id="GO:0046656">
    <property type="term" value="P:folic acid biosynthetic process"/>
    <property type="evidence" value="ECO:0007669"/>
    <property type="project" value="UniProtKB-KW"/>
</dbReference>
<dbReference type="InterPro" id="IPR006805">
    <property type="entry name" value="Anth_synth_I_N"/>
</dbReference>
<dbReference type="Gene3D" id="3.40.50.880">
    <property type="match status" value="1"/>
</dbReference>
<dbReference type="EMBL" id="QEAO01000051">
    <property type="protein sequence ID" value="TPX31087.1"/>
    <property type="molecule type" value="Genomic_DNA"/>
</dbReference>
<evidence type="ECO:0000256" key="10">
    <source>
        <dbReference type="ARBA" id="ARBA00031329"/>
    </source>
</evidence>
<dbReference type="InterPro" id="IPR006221">
    <property type="entry name" value="TrpG/PapA_dom"/>
</dbReference>